<sequence>MLEVFESIKFTDKEIKMKTKYKIVLWLCLFLIVVIAVCLVLINIENNKKNDDLLSDDMLEVTEVVEDSLASATTTSAVRNITEEEGAQKQSQMVFEIYFPASWGNIEVVEGDFANQVKTVGYNIKTKDNSYQGGNATIITIRQYEKSAPDKTGTLIASNDNYDFYYTIWESAPSDLGQITEKELASVLETFKLLD</sequence>
<gene>
    <name evidence="2" type="ORF">BWY43_00238</name>
</gene>
<proteinExistence type="predicted"/>
<organism evidence="2">
    <name type="scientific">candidate division WS2 bacterium ADurb.Bin280</name>
    <dbReference type="NCBI Taxonomy" id="1852829"/>
    <lineage>
        <taxon>Bacteria</taxon>
        <taxon>candidate division WS2</taxon>
    </lineage>
</organism>
<reference evidence="2" key="1">
    <citation type="submission" date="2017-02" db="EMBL/GenBank/DDBJ databases">
        <title>Delving into the versatile metabolic prowess of the omnipresent phylum Bacteroidetes.</title>
        <authorList>
            <person name="Nobu M.K."/>
            <person name="Mei R."/>
            <person name="Narihiro T."/>
            <person name="Kuroda K."/>
            <person name="Liu W.-T."/>
        </authorList>
    </citation>
    <scope>NUCLEOTIDE SEQUENCE</scope>
    <source>
        <strain evidence="2">ADurb.Bin280</strain>
    </source>
</reference>
<dbReference type="EMBL" id="MWBO01000016">
    <property type="protein sequence ID" value="OQA52952.1"/>
    <property type="molecule type" value="Genomic_DNA"/>
</dbReference>
<dbReference type="Proteomes" id="UP000485367">
    <property type="component" value="Unassembled WGS sequence"/>
</dbReference>
<dbReference type="AlphaFoldDB" id="A0A1V5SFZ1"/>
<keyword evidence="1" id="KW-0812">Transmembrane</keyword>
<keyword evidence="1" id="KW-1133">Transmembrane helix</keyword>
<protein>
    <submittedName>
        <fullName evidence="2">Uncharacterized protein</fullName>
    </submittedName>
</protein>
<evidence type="ECO:0000313" key="2">
    <source>
        <dbReference type="EMBL" id="OQA52952.1"/>
    </source>
</evidence>
<evidence type="ECO:0000256" key="1">
    <source>
        <dbReference type="SAM" id="Phobius"/>
    </source>
</evidence>
<keyword evidence="1" id="KW-0472">Membrane</keyword>
<comment type="caution">
    <text evidence="2">The sequence shown here is derived from an EMBL/GenBank/DDBJ whole genome shotgun (WGS) entry which is preliminary data.</text>
</comment>
<accession>A0A1V5SFZ1</accession>
<name>A0A1V5SFZ1_9BACT</name>
<feature type="transmembrane region" description="Helical" evidence="1">
    <location>
        <begin position="23"/>
        <end position="44"/>
    </location>
</feature>